<accession>A0A419W4Y4</accession>
<dbReference type="EMBL" id="RAPN01000001">
    <property type="protein sequence ID" value="RKD90513.1"/>
    <property type="molecule type" value="Genomic_DNA"/>
</dbReference>
<dbReference type="InterPro" id="IPR032710">
    <property type="entry name" value="NTF2-like_dom_sf"/>
</dbReference>
<reference evidence="3 4" key="1">
    <citation type="submission" date="2018-09" db="EMBL/GenBank/DDBJ databases">
        <title>Genomic Encyclopedia of Archaeal and Bacterial Type Strains, Phase II (KMG-II): from individual species to whole genera.</title>
        <authorList>
            <person name="Goeker M."/>
        </authorList>
    </citation>
    <scope>NUCLEOTIDE SEQUENCE [LARGE SCALE GENOMIC DNA]</scope>
    <source>
        <strain evidence="3 4">DSM 27148</strain>
    </source>
</reference>
<evidence type="ECO:0000313" key="3">
    <source>
        <dbReference type="EMBL" id="RKD90513.1"/>
    </source>
</evidence>
<feature type="signal peptide" evidence="1">
    <location>
        <begin position="1"/>
        <end position="23"/>
    </location>
</feature>
<evidence type="ECO:0000313" key="4">
    <source>
        <dbReference type="Proteomes" id="UP000283387"/>
    </source>
</evidence>
<dbReference type="RefSeq" id="WP_147377139.1">
    <property type="nucleotide sequence ID" value="NZ_RAPN01000001.1"/>
</dbReference>
<name>A0A419W4Y4_9BACT</name>
<evidence type="ECO:0000256" key="1">
    <source>
        <dbReference type="SAM" id="SignalP"/>
    </source>
</evidence>
<protein>
    <submittedName>
        <fullName evidence="3">SnoaL-like protein</fullName>
    </submittedName>
</protein>
<dbReference type="InterPro" id="IPR037401">
    <property type="entry name" value="SnoaL-like"/>
</dbReference>
<evidence type="ECO:0000259" key="2">
    <source>
        <dbReference type="Pfam" id="PF13474"/>
    </source>
</evidence>
<dbReference type="SUPFAM" id="SSF54427">
    <property type="entry name" value="NTF2-like"/>
    <property type="match status" value="1"/>
</dbReference>
<keyword evidence="4" id="KW-1185">Reference proteome</keyword>
<keyword evidence="1" id="KW-0732">Signal</keyword>
<dbReference type="OrthoDB" id="1122777at2"/>
<dbReference type="Gene3D" id="3.10.450.50">
    <property type="match status" value="1"/>
</dbReference>
<proteinExistence type="predicted"/>
<comment type="caution">
    <text evidence="3">The sequence shown here is derived from an EMBL/GenBank/DDBJ whole genome shotgun (WGS) entry which is preliminary data.</text>
</comment>
<dbReference type="Pfam" id="PF13474">
    <property type="entry name" value="SnoaL_3"/>
    <property type="match status" value="1"/>
</dbReference>
<sequence length="159" mass="17690">MKNRSAILISFFLILSVAIPASAQSLTAPEESTIIREIDANFARMLAYGEKLDYDKLSSGVDDSREAGFITNGNFYAQYATLIANMKTAAKGIDRQVFSIREKKITPLSDRLALMTVSGSATIYLADGRELPVNFLWSFVYEKAGDEWKVIHSHQSSRN</sequence>
<organism evidence="3 4">
    <name type="scientific">Mangrovibacterium diazotrophicum</name>
    <dbReference type="NCBI Taxonomy" id="1261403"/>
    <lineage>
        <taxon>Bacteria</taxon>
        <taxon>Pseudomonadati</taxon>
        <taxon>Bacteroidota</taxon>
        <taxon>Bacteroidia</taxon>
        <taxon>Marinilabiliales</taxon>
        <taxon>Prolixibacteraceae</taxon>
        <taxon>Mangrovibacterium</taxon>
    </lineage>
</organism>
<dbReference type="Proteomes" id="UP000283387">
    <property type="component" value="Unassembled WGS sequence"/>
</dbReference>
<dbReference type="AlphaFoldDB" id="A0A419W4Y4"/>
<feature type="domain" description="SnoaL-like" evidence="2">
    <location>
        <begin position="41"/>
        <end position="156"/>
    </location>
</feature>
<feature type="chain" id="PRO_5019074364" evidence="1">
    <location>
        <begin position="24"/>
        <end position="159"/>
    </location>
</feature>
<gene>
    <name evidence="3" type="ORF">BC643_0853</name>
</gene>